<accession>A0A1N6DUY6</accession>
<dbReference type="SUPFAM" id="SSF53790">
    <property type="entry name" value="Tetrapyrrole methylase"/>
    <property type="match status" value="1"/>
</dbReference>
<evidence type="ECO:0000256" key="1">
    <source>
        <dbReference type="ARBA" id="ARBA00022490"/>
    </source>
</evidence>
<dbReference type="EMBL" id="FSRE01000001">
    <property type="protein sequence ID" value="SIN74605.1"/>
    <property type="molecule type" value="Genomic_DNA"/>
</dbReference>
<dbReference type="Gene3D" id="3.40.1010.10">
    <property type="entry name" value="Cobalt-precorrin-4 Transmethylase, Domain 1"/>
    <property type="match status" value="1"/>
</dbReference>
<dbReference type="Pfam" id="PF00590">
    <property type="entry name" value="TP_methylase"/>
    <property type="match status" value="1"/>
</dbReference>
<protein>
    <recommendedName>
        <fullName evidence="6">Ribosomal RNA small subunit methyltransferase I</fullName>
        <ecNumber evidence="6">2.1.1.198</ecNumber>
    </recommendedName>
    <alternativeName>
        <fullName evidence="6">16S rRNA 2'-O-ribose C1402 methyltransferase</fullName>
    </alternativeName>
    <alternativeName>
        <fullName evidence="6">rRNA (cytidine-2'-O-)-methyltransferase RsmI</fullName>
    </alternativeName>
</protein>
<keyword evidence="5 6" id="KW-0949">S-adenosyl-L-methionine</keyword>
<dbReference type="EC" id="2.1.1.198" evidence="6"/>
<dbReference type="AlphaFoldDB" id="A0A1N6DUY6"/>
<dbReference type="RefSeq" id="WP_074200739.1">
    <property type="nucleotide sequence ID" value="NZ_FSRE01000001.1"/>
</dbReference>
<dbReference type="InterPro" id="IPR035996">
    <property type="entry name" value="4pyrrol_Methylase_sf"/>
</dbReference>
<dbReference type="PIRSF" id="PIRSF005917">
    <property type="entry name" value="MTase_YraL"/>
    <property type="match status" value="1"/>
</dbReference>
<keyword evidence="3 6" id="KW-0489">Methyltransferase</keyword>
<dbReference type="InterPro" id="IPR014776">
    <property type="entry name" value="4pyrrole_Mease_sub2"/>
</dbReference>
<dbReference type="GO" id="GO:0005737">
    <property type="term" value="C:cytoplasm"/>
    <property type="evidence" value="ECO:0007669"/>
    <property type="project" value="UniProtKB-SubCell"/>
</dbReference>
<keyword evidence="9" id="KW-1185">Reference proteome</keyword>
<dbReference type="CDD" id="cd11648">
    <property type="entry name" value="RsmI"/>
    <property type="match status" value="1"/>
</dbReference>
<dbReference type="PANTHER" id="PTHR46111:SF1">
    <property type="entry name" value="RIBOSOMAL RNA SMALL SUBUNIT METHYLTRANSFERASE I"/>
    <property type="match status" value="1"/>
</dbReference>
<name>A0A1N6DUY6_9GAMM</name>
<evidence type="ECO:0000313" key="8">
    <source>
        <dbReference type="EMBL" id="SIN74605.1"/>
    </source>
</evidence>
<evidence type="ECO:0000256" key="2">
    <source>
        <dbReference type="ARBA" id="ARBA00022552"/>
    </source>
</evidence>
<keyword evidence="4 6" id="KW-0808">Transferase</keyword>
<gene>
    <name evidence="6" type="primary">rsmI</name>
    <name evidence="8" type="ORF">SAMN05443662_0430</name>
</gene>
<evidence type="ECO:0000256" key="3">
    <source>
        <dbReference type="ARBA" id="ARBA00022603"/>
    </source>
</evidence>
<dbReference type="PROSITE" id="PS01296">
    <property type="entry name" value="RSMI"/>
    <property type="match status" value="1"/>
</dbReference>
<keyword evidence="1 6" id="KW-0963">Cytoplasm</keyword>
<evidence type="ECO:0000259" key="7">
    <source>
        <dbReference type="Pfam" id="PF00590"/>
    </source>
</evidence>
<comment type="similarity">
    <text evidence="6">Belongs to the methyltransferase superfamily. RsmI family.</text>
</comment>
<dbReference type="InterPro" id="IPR018063">
    <property type="entry name" value="SAM_MeTrfase_RsmI_CS"/>
</dbReference>
<dbReference type="FunFam" id="3.40.1010.10:FF:000002">
    <property type="entry name" value="Ribosomal RNA small subunit methyltransferase I"/>
    <property type="match status" value="1"/>
</dbReference>
<dbReference type="STRING" id="364032.SAMN05443662_0430"/>
<evidence type="ECO:0000256" key="6">
    <source>
        <dbReference type="HAMAP-Rule" id="MF_01877"/>
    </source>
</evidence>
<dbReference type="InterPro" id="IPR000878">
    <property type="entry name" value="4pyrrol_Mease"/>
</dbReference>
<feature type="domain" description="Tetrapyrrole methylase" evidence="7">
    <location>
        <begin position="8"/>
        <end position="208"/>
    </location>
</feature>
<dbReference type="PANTHER" id="PTHR46111">
    <property type="entry name" value="RIBOSOMAL RNA SMALL SUBUNIT METHYLTRANSFERASE I"/>
    <property type="match status" value="1"/>
</dbReference>
<dbReference type="Proteomes" id="UP000198461">
    <property type="component" value="Unassembled WGS sequence"/>
</dbReference>
<evidence type="ECO:0000313" key="9">
    <source>
        <dbReference type="Proteomes" id="UP000198461"/>
    </source>
</evidence>
<dbReference type="NCBIfam" id="TIGR00096">
    <property type="entry name" value="16S rRNA (cytidine(1402)-2'-O)-methyltransferase"/>
    <property type="match status" value="1"/>
</dbReference>
<dbReference type="InterPro" id="IPR014777">
    <property type="entry name" value="4pyrrole_Mease_sub1"/>
</dbReference>
<comment type="function">
    <text evidence="6">Catalyzes the 2'-O-methylation of the ribose of cytidine 1402 (C1402) in 16S rRNA.</text>
</comment>
<keyword evidence="2 6" id="KW-0698">rRNA processing</keyword>
<comment type="catalytic activity">
    <reaction evidence="6">
        <text>cytidine(1402) in 16S rRNA + S-adenosyl-L-methionine = 2'-O-methylcytidine(1402) in 16S rRNA + S-adenosyl-L-homocysteine + H(+)</text>
        <dbReference type="Rhea" id="RHEA:42924"/>
        <dbReference type="Rhea" id="RHEA-COMP:10285"/>
        <dbReference type="Rhea" id="RHEA-COMP:10286"/>
        <dbReference type="ChEBI" id="CHEBI:15378"/>
        <dbReference type="ChEBI" id="CHEBI:57856"/>
        <dbReference type="ChEBI" id="CHEBI:59789"/>
        <dbReference type="ChEBI" id="CHEBI:74495"/>
        <dbReference type="ChEBI" id="CHEBI:82748"/>
        <dbReference type="EC" id="2.1.1.198"/>
    </reaction>
</comment>
<dbReference type="InterPro" id="IPR008189">
    <property type="entry name" value="rRNA_ssu_MeTfrase_I"/>
</dbReference>
<dbReference type="HAMAP" id="MF_01877">
    <property type="entry name" value="16SrRNA_methyltr_I"/>
    <property type="match status" value="1"/>
</dbReference>
<evidence type="ECO:0000256" key="4">
    <source>
        <dbReference type="ARBA" id="ARBA00022679"/>
    </source>
</evidence>
<comment type="subcellular location">
    <subcellularLocation>
        <location evidence="6">Cytoplasm</location>
    </subcellularLocation>
</comment>
<reference evidence="8 9" key="1">
    <citation type="submission" date="2016-11" db="EMBL/GenBank/DDBJ databases">
        <authorList>
            <person name="Jaros S."/>
            <person name="Januszkiewicz K."/>
            <person name="Wedrychowicz H."/>
        </authorList>
    </citation>
    <scope>NUCLEOTIDE SEQUENCE [LARGE SCALE GENOMIC DNA]</scope>
    <source>
        <strain evidence="8 9">DSM 17737</strain>
    </source>
</reference>
<proteinExistence type="inferred from homology"/>
<dbReference type="FunFam" id="3.30.950.10:FF:000002">
    <property type="entry name" value="Ribosomal RNA small subunit methyltransferase I"/>
    <property type="match status" value="1"/>
</dbReference>
<dbReference type="GO" id="GO:0070677">
    <property type="term" value="F:rRNA (cytosine-2'-O-)-methyltransferase activity"/>
    <property type="evidence" value="ECO:0007669"/>
    <property type="project" value="UniProtKB-UniRule"/>
</dbReference>
<dbReference type="Gene3D" id="3.30.950.10">
    <property type="entry name" value="Methyltransferase, Cobalt-precorrin-4 Transmethylase, Domain 2"/>
    <property type="match status" value="1"/>
</dbReference>
<evidence type="ECO:0000256" key="5">
    <source>
        <dbReference type="ARBA" id="ARBA00022691"/>
    </source>
</evidence>
<organism evidence="8 9">
    <name type="scientific">Sulfurivirga caldicuralii</name>
    <dbReference type="NCBI Taxonomy" id="364032"/>
    <lineage>
        <taxon>Bacteria</taxon>
        <taxon>Pseudomonadati</taxon>
        <taxon>Pseudomonadota</taxon>
        <taxon>Gammaproteobacteria</taxon>
        <taxon>Thiotrichales</taxon>
        <taxon>Piscirickettsiaceae</taxon>
        <taxon>Sulfurivirga</taxon>
    </lineage>
</organism>
<sequence length="283" mass="30356">MSAASAGTLYVVATPIGNLQDITRRALEVLKQVDWIAAEDTRHTRQLLAHYGISRPLISLHEHNEASRAEQLLVRLQNGECGALVSDAGTPLISDPGATLVRRLRDAGIHVRAVPGPSALIAALSIAGLPTDRFAFEGFLPPKAGARQRVLESLKGMAHTLVFYEAPHRLLASLEAMQAVWGADHAAVVVRELTKRFESVQGETLGEVLAYFAAHPDEVRGECVILLGPDEPRSASPALDPAVVLGDLLEKGISAKVAAQLASRWLGLRRNAAYKLAQSLKKA</sequence>
<dbReference type="OrthoDB" id="9809084at2"/>